<evidence type="ECO:0000313" key="2">
    <source>
        <dbReference type="Proteomes" id="UP000527355"/>
    </source>
</evidence>
<gene>
    <name evidence="1" type="ORF">mMyoMyo1_011871</name>
</gene>
<sequence>MVNGIVFIISLSESSLLVYRNASDFLGLILYPATLPNSCIKSSSFLMESLGFCMYNIMSSANKDSFTSSFPIWMPFISSSCRIAMANTSSTMLNRSGERGHPCLVPVLRGNGVSFCPLSMMLAVGLSYMAFIMLRYDPSTPTLLSGFLTDTLPGLPGPLHAEFIRVALPLSAPIQPFFTQSLAAGPWEPCAA</sequence>
<dbReference type="AlphaFoldDB" id="A0A7J7WW74"/>
<accession>A0A7J7WW74</accession>
<name>A0A7J7WW74_MYOMY</name>
<organism evidence="1 2">
    <name type="scientific">Myotis myotis</name>
    <name type="common">Greater mouse-eared bat</name>
    <name type="synonym">Vespertilio myotis</name>
    <dbReference type="NCBI Taxonomy" id="51298"/>
    <lineage>
        <taxon>Eukaryota</taxon>
        <taxon>Metazoa</taxon>
        <taxon>Chordata</taxon>
        <taxon>Craniata</taxon>
        <taxon>Vertebrata</taxon>
        <taxon>Euteleostomi</taxon>
        <taxon>Mammalia</taxon>
        <taxon>Eutheria</taxon>
        <taxon>Laurasiatheria</taxon>
        <taxon>Chiroptera</taxon>
        <taxon>Yangochiroptera</taxon>
        <taxon>Vespertilionidae</taxon>
        <taxon>Myotis</taxon>
    </lineage>
</organism>
<dbReference type="EMBL" id="JABWUV010000007">
    <property type="protein sequence ID" value="KAF6341440.1"/>
    <property type="molecule type" value="Genomic_DNA"/>
</dbReference>
<proteinExistence type="predicted"/>
<comment type="caution">
    <text evidence="1">The sequence shown here is derived from an EMBL/GenBank/DDBJ whole genome shotgun (WGS) entry which is preliminary data.</text>
</comment>
<reference evidence="1 2" key="1">
    <citation type="journal article" date="2020" name="Nature">
        <title>Six reference-quality genomes reveal evolution of bat adaptations.</title>
        <authorList>
            <person name="Jebb D."/>
            <person name="Huang Z."/>
            <person name="Pippel M."/>
            <person name="Hughes G.M."/>
            <person name="Lavrichenko K."/>
            <person name="Devanna P."/>
            <person name="Winkler S."/>
            <person name="Jermiin L.S."/>
            <person name="Skirmuntt E.C."/>
            <person name="Katzourakis A."/>
            <person name="Burkitt-Gray L."/>
            <person name="Ray D.A."/>
            <person name="Sullivan K.A.M."/>
            <person name="Roscito J.G."/>
            <person name="Kirilenko B.M."/>
            <person name="Davalos L.M."/>
            <person name="Corthals A.P."/>
            <person name="Power M.L."/>
            <person name="Jones G."/>
            <person name="Ransome R.D."/>
            <person name="Dechmann D.K.N."/>
            <person name="Locatelli A.G."/>
            <person name="Puechmaille S.J."/>
            <person name="Fedrigo O."/>
            <person name="Jarvis E.D."/>
            <person name="Hiller M."/>
            <person name="Vernes S.C."/>
            <person name="Myers E.W."/>
            <person name="Teeling E.C."/>
        </authorList>
    </citation>
    <scope>NUCLEOTIDE SEQUENCE [LARGE SCALE GENOMIC DNA]</scope>
    <source>
        <strain evidence="1">MMyoMyo1</strain>
        <tissue evidence="1">Flight muscle</tissue>
    </source>
</reference>
<protein>
    <submittedName>
        <fullName evidence="1">Uncharacterized protein</fullName>
    </submittedName>
</protein>
<keyword evidence="2" id="KW-1185">Reference proteome</keyword>
<evidence type="ECO:0000313" key="1">
    <source>
        <dbReference type="EMBL" id="KAF6341440.1"/>
    </source>
</evidence>
<dbReference type="Proteomes" id="UP000527355">
    <property type="component" value="Unassembled WGS sequence"/>
</dbReference>